<dbReference type="AlphaFoldDB" id="A0A3N4K495"/>
<feature type="compositionally biased region" description="Basic and acidic residues" evidence="1">
    <location>
        <begin position="1"/>
        <end position="14"/>
    </location>
</feature>
<dbReference type="Proteomes" id="UP000276215">
    <property type="component" value="Unassembled WGS sequence"/>
</dbReference>
<proteinExistence type="predicted"/>
<evidence type="ECO:0000313" key="3">
    <source>
        <dbReference type="Proteomes" id="UP000276215"/>
    </source>
</evidence>
<evidence type="ECO:0000256" key="1">
    <source>
        <dbReference type="SAM" id="MobiDB-lite"/>
    </source>
</evidence>
<name>A0A3N4K495_9PEZI</name>
<organism evidence="2 3">
    <name type="scientific">Choiromyces venosus 120613-1</name>
    <dbReference type="NCBI Taxonomy" id="1336337"/>
    <lineage>
        <taxon>Eukaryota</taxon>
        <taxon>Fungi</taxon>
        <taxon>Dikarya</taxon>
        <taxon>Ascomycota</taxon>
        <taxon>Pezizomycotina</taxon>
        <taxon>Pezizomycetes</taxon>
        <taxon>Pezizales</taxon>
        <taxon>Tuberaceae</taxon>
        <taxon>Choiromyces</taxon>
    </lineage>
</organism>
<feature type="compositionally biased region" description="Basic and acidic residues" evidence="1">
    <location>
        <begin position="84"/>
        <end position="111"/>
    </location>
</feature>
<dbReference type="OrthoDB" id="5416172at2759"/>
<feature type="compositionally biased region" description="Basic and acidic residues" evidence="1">
    <location>
        <begin position="122"/>
        <end position="131"/>
    </location>
</feature>
<protein>
    <submittedName>
        <fullName evidence="2">Uncharacterized protein</fullName>
    </submittedName>
</protein>
<dbReference type="EMBL" id="ML120359">
    <property type="protein sequence ID" value="RPB04159.1"/>
    <property type="molecule type" value="Genomic_DNA"/>
</dbReference>
<sequence length="131" mass="13766">MSDPHRGGKLEDMAVHGTKIPSDAGTQNVVPSQPDKRASKAYSANTIRTELGDHVIPDNTTAMPSGHDESGYTGDVTSATGHELPVDVEAKRVGMDTHGGKEQGHTGKEFRANTGKAAGTSDRSKAPDQNM</sequence>
<evidence type="ECO:0000313" key="2">
    <source>
        <dbReference type="EMBL" id="RPB04159.1"/>
    </source>
</evidence>
<keyword evidence="3" id="KW-1185">Reference proteome</keyword>
<feature type="region of interest" description="Disordered" evidence="1">
    <location>
        <begin position="1"/>
        <end position="131"/>
    </location>
</feature>
<reference evidence="2 3" key="1">
    <citation type="journal article" date="2018" name="Nat. Ecol. Evol.">
        <title>Pezizomycetes genomes reveal the molecular basis of ectomycorrhizal truffle lifestyle.</title>
        <authorList>
            <person name="Murat C."/>
            <person name="Payen T."/>
            <person name="Noel B."/>
            <person name="Kuo A."/>
            <person name="Morin E."/>
            <person name="Chen J."/>
            <person name="Kohler A."/>
            <person name="Krizsan K."/>
            <person name="Balestrini R."/>
            <person name="Da Silva C."/>
            <person name="Montanini B."/>
            <person name="Hainaut M."/>
            <person name="Levati E."/>
            <person name="Barry K.W."/>
            <person name="Belfiori B."/>
            <person name="Cichocki N."/>
            <person name="Clum A."/>
            <person name="Dockter R.B."/>
            <person name="Fauchery L."/>
            <person name="Guy J."/>
            <person name="Iotti M."/>
            <person name="Le Tacon F."/>
            <person name="Lindquist E.A."/>
            <person name="Lipzen A."/>
            <person name="Malagnac F."/>
            <person name="Mello A."/>
            <person name="Molinier V."/>
            <person name="Miyauchi S."/>
            <person name="Poulain J."/>
            <person name="Riccioni C."/>
            <person name="Rubini A."/>
            <person name="Sitrit Y."/>
            <person name="Splivallo R."/>
            <person name="Traeger S."/>
            <person name="Wang M."/>
            <person name="Zifcakova L."/>
            <person name="Wipf D."/>
            <person name="Zambonelli A."/>
            <person name="Paolocci F."/>
            <person name="Nowrousian M."/>
            <person name="Ottonello S."/>
            <person name="Baldrian P."/>
            <person name="Spatafora J.W."/>
            <person name="Henrissat B."/>
            <person name="Nagy L.G."/>
            <person name="Aury J.M."/>
            <person name="Wincker P."/>
            <person name="Grigoriev I.V."/>
            <person name="Bonfante P."/>
            <person name="Martin F.M."/>
        </authorList>
    </citation>
    <scope>NUCLEOTIDE SEQUENCE [LARGE SCALE GENOMIC DNA]</scope>
    <source>
        <strain evidence="2 3">120613-1</strain>
    </source>
</reference>
<accession>A0A3N4K495</accession>
<gene>
    <name evidence="2" type="ORF">L873DRAFT_1799615</name>
</gene>